<dbReference type="Proteomes" id="UP001213000">
    <property type="component" value="Unassembled WGS sequence"/>
</dbReference>
<comment type="caution">
    <text evidence="2">The sequence shown here is derived from an EMBL/GenBank/DDBJ whole genome shotgun (WGS) entry which is preliminary data.</text>
</comment>
<gene>
    <name evidence="2" type="ORF">NP233_g9821</name>
</gene>
<keyword evidence="3" id="KW-1185">Reference proteome</keyword>
<reference evidence="2" key="1">
    <citation type="submission" date="2022-07" db="EMBL/GenBank/DDBJ databases">
        <title>Genome Sequence of Leucocoprinus birnbaumii.</title>
        <authorList>
            <person name="Buettner E."/>
        </authorList>
    </citation>
    <scope>NUCLEOTIDE SEQUENCE</scope>
    <source>
        <strain evidence="2">VT141</strain>
    </source>
</reference>
<evidence type="ECO:0000256" key="1">
    <source>
        <dbReference type="SAM" id="MobiDB-lite"/>
    </source>
</evidence>
<name>A0AAD5YQH4_9AGAR</name>
<organism evidence="2 3">
    <name type="scientific">Leucocoprinus birnbaumii</name>
    <dbReference type="NCBI Taxonomy" id="56174"/>
    <lineage>
        <taxon>Eukaryota</taxon>
        <taxon>Fungi</taxon>
        <taxon>Dikarya</taxon>
        <taxon>Basidiomycota</taxon>
        <taxon>Agaricomycotina</taxon>
        <taxon>Agaricomycetes</taxon>
        <taxon>Agaricomycetidae</taxon>
        <taxon>Agaricales</taxon>
        <taxon>Agaricineae</taxon>
        <taxon>Agaricaceae</taxon>
        <taxon>Leucocoprinus</taxon>
    </lineage>
</organism>
<dbReference type="AlphaFoldDB" id="A0AAD5YQH4"/>
<accession>A0AAD5YQH4</accession>
<dbReference type="EMBL" id="JANIEX010000920">
    <property type="protein sequence ID" value="KAJ3562043.1"/>
    <property type="molecule type" value="Genomic_DNA"/>
</dbReference>
<protein>
    <submittedName>
        <fullName evidence="2">Uncharacterized protein</fullName>
    </submittedName>
</protein>
<feature type="region of interest" description="Disordered" evidence="1">
    <location>
        <begin position="323"/>
        <end position="347"/>
    </location>
</feature>
<evidence type="ECO:0000313" key="3">
    <source>
        <dbReference type="Proteomes" id="UP001213000"/>
    </source>
</evidence>
<feature type="compositionally biased region" description="Basic residues" evidence="1">
    <location>
        <begin position="335"/>
        <end position="347"/>
    </location>
</feature>
<feature type="region of interest" description="Disordered" evidence="1">
    <location>
        <begin position="265"/>
        <end position="289"/>
    </location>
</feature>
<sequence>MLYDATSIHNHLMHQNNYLACPGFDSQKEMKDPYKPATCTVVGIVEKDWLNVTLIGNYNPQYNPLSGAKFQLTLNCPLHEKEFRADWTTALAILKKLQSVGGKTSSHQFLTQDNKTPPALRLSAPIFKKVDPGSHADESDFPTSDWPVLAEYAEALQDIADSHCVLPLVVYDENEAFIMLEDVQGVLAGALLAYGPDIDPDDLGPSSSNAEVTLTHPVRHPYTNLWPILKIATSPPLTQNKQHAISPAPAASCLGAASSSSKWTSSGTVKTDVVDNQGDGHISTEEYSDGETLDGYSIIAVSPSPNDSTQDCTLVEDAGVKRTYEAPVVEEPSKKRTRTTKGKGKAN</sequence>
<proteinExistence type="predicted"/>
<evidence type="ECO:0000313" key="2">
    <source>
        <dbReference type="EMBL" id="KAJ3562043.1"/>
    </source>
</evidence>